<evidence type="ECO:0000256" key="5">
    <source>
        <dbReference type="SAM" id="Phobius"/>
    </source>
</evidence>
<organism evidence="8 9">
    <name type="scientific">Methylobacterium gossipiicola</name>
    <dbReference type="NCBI Taxonomy" id="582675"/>
    <lineage>
        <taxon>Bacteria</taxon>
        <taxon>Pseudomonadati</taxon>
        <taxon>Pseudomonadota</taxon>
        <taxon>Alphaproteobacteria</taxon>
        <taxon>Hyphomicrobiales</taxon>
        <taxon>Methylobacteriaceae</taxon>
        <taxon>Methylobacterium</taxon>
    </lineage>
</organism>
<dbReference type="Pfam" id="PF00015">
    <property type="entry name" value="MCPsignal"/>
    <property type="match status" value="1"/>
</dbReference>
<evidence type="ECO:0000313" key="8">
    <source>
        <dbReference type="EMBL" id="SFG68666.1"/>
    </source>
</evidence>
<accession>A0A1I2U1A8</accession>
<dbReference type="CDD" id="cd06225">
    <property type="entry name" value="HAMP"/>
    <property type="match status" value="1"/>
</dbReference>
<dbReference type="PROSITE" id="PS50885">
    <property type="entry name" value="HAMP"/>
    <property type="match status" value="1"/>
</dbReference>
<dbReference type="PANTHER" id="PTHR32089">
    <property type="entry name" value="METHYL-ACCEPTING CHEMOTAXIS PROTEIN MCPB"/>
    <property type="match status" value="1"/>
</dbReference>
<keyword evidence="5" id="KW-0812">Transmembrane</keyword>
<feature type="domain" description="Methyl-accepting transducer" evidence="6">
    <location>
        <begin position="284"/>
        <end position="520"/>
    </location>
</feature>
<evidence type="ECO:0000259" key="7">
    <source>
        <dbReference type="PROSITE" id="PS50885"/>
    </source>
</evidence>
<feature type="transmembrane region" description="Helical" evidence="5">
    <location>
        <begin position="204"/>
        <end position="225"/>
    </location>
</feature>
<dbReference type="SUPFAM" id="SSF58104">
    <property type="entry name" value="Methyl-accepting chemotaxis protein (MCP) signaling domain"/>
    <property type="match status" value="1"/>
</dbReference>
<feature type="domain" description="HAMP" evidence="7">
    <location>
        <begin position="227"/>
        <end position="279"/>
    </location>
</feature>
<dbReference type="PANTHER" id="PTHR32089:SF112">
    <property type="entry name" value="LYSOZYME-LIKE PROTEIN-RELATED"/>
    <property type="match status" value="1"/>
</dbReference>
<feature type="transmembrane region" description="Helical" evidence="5">
    <location>
        <begin position="9"/>
        <end position="28"/>
    </location>
</feature>
<dbReference type="PROSITE" id="PS50111">
    <property type="entry name" value="CHEMOTAXIS_TRANSDUC_2"/>
    <property type="match status" value="1"/>
</dbReference>
<dbReference type="EMBL" id="FOPM01000008">
    <property type="protein sequence ID" value="SFG68666.1"/>
    <property type="molecule type" value="Genomic_DNA"/>
</dbReference>
<dbReference type="SMART" id="SM00283">
    <property type="entry name" value="MA"/>
    <property type="match status" value="1"/>
</dbReference>
<evidence type="ECO:0000256" key="3">
    <source>
        <dbReference type="PROSITE-ProRule" id="PRU00284"/>
    </source>
</evidence>
<keyword evidence="5" id="KW-1133">Transmembrane helix</keyword>
<feature type="coiled-coil region" evidence="4">
    <location>
        <begin position="274"/>
        <end position="316"/>
    </location>
</feature>
<dbReference type="RefSeq" id="WP_091971010.1">
    <property type="nucleotide sequence ID" value="NZ_FOPM01000008.1"/>
</dbReference>
<dbReference type="STRING" id="582675.SAMN05192565_10850"/>
<dbReference type="SMART" id="SM00304">
    <property type="entry name" value="HAMP"/>
    <property type="match status" value="1"/>
</dbReference>
<dbReference type="Proteomes" id="UP000199229">
    <property type="component" value="Unassembled WGS sequence"/>
</dbReference>
<dbReference type="Gene3D" id="1.10.287.950">
    <property type="entry name" value="Methyl-accepting chemotaxis protein"/>
    <property type="match status" value="1"/>
</dbReference>
<dbReference type="GO" id="GO:0007165">
    <property type="term" value="P:signal transduction"/>
    <property type="evidence" value="ECO:0007669"/>
    <property type="project" value="UniProtKB-KW"/>
</dbReference>
<evidence type="ECO:0000313" key="9">
    <source>
        <dbReference type="Proteomes" id="UP000199229"/>
    </source>
</evidence>
<evidence type="ECO:0000256" key="2">
    <source>
        <dbReference type="ARBA" id="ARBA00029447"/>
    </source>
</evidence>
<name>A0A1I2U1A8_9HYPH</name>
<dbReference type="AlphaFoldDB" id="A0A1I2U1A8"/>
<comment type="similarity">
    <text evidence="2">Belongs to the methyl-accepting chemotaxis (MCP) protein family.</text>
</comment>
<evidence type="ECO:0000256" key="1">
    <source>
        <dbReference type="ARBA" id="ARBA00023224"/>
    </source>
</evidence>
<protein>
    <submittedName>
        <fullName evidence="8">Methyl-accepting chemotaxis protein</fullName>
    </submittedName>
</protein>
<dbReference type="GO" id="GO:0016020">
    <property type="term" value="C:membrane"/>
    <property type="evidence" value="ECO:0007669"/>
    <property type="project" value="InterPro"/>
</dbReference>
<evidence type="ECO:0000259" key="6">
    <source>
        <dbReference type="PROSITE" id="PS50111"/>
    </source>
</evidence>
<keyword evidence="1 3" id="KW-0807">Transducer</keyword>
<keyword evidence="9" id="KW-1185">Reference proteome</keyword>
<sequence length="556" mass="59121">MSISIGKRILLGFVAITVVVLALGLYALDQIGAVRENMNTIVKRDLTVARQLDDLGNKTRDMGLLRRNAVMAALMRNRPTSEVSQIVDNWRRVAQEAEALFGEIVRTAGTYAATAPSPMRAAAWRKLGDTAAGAANDFRQLRAVSEPQFAAVASRDAEAIEAQNDTINRMQDILLADIDRTREALDEGIAAGQQRSADIYDRSLWSVILTLAASVLLSIIVTGLIRRGVVKPLEEVMQFAERVGGGDLSGTLEAKGNDEIARLGRTLNGMVSGLADLARTNRAATADLNAAAAEIRASAQEQAASVEEQFAAVQETAATVDEITHSGAQIGKRAGEVIATAQSTAQTSRAGLRAVADTARAMEAIREQAEAVAGNIVALSEKTQAIGDIITTVNDISERTHLLALNAAIEAAAAGESGRSFAVVASEMKLLADQAKAATGQVRTILGEIQRGINTSVMLTEEAVKRAAAGKTRSDTTQRTIEEITAKVDESVQTFQQIVASTNQQQLGIEQVMGALQNIRQASQQTAAGTREVEAASANLTELAQALMTLAERYRH</sequence>
<keyword evidence="5" id="KW-0472">Membrane</keyword>
<reference evidence="9" key="1">
    <citation type="submission" date="2016-10" db="EMBL/GenBank/DDBJ databases">
        <authorList>
            <person name="Varghese N."/>
            <person name="Submissions S."/>
        </authorList>
    </citation>
    <scope>NUCLEOTIDE SEQUENCE [LARGE SCALE GENOMIC DNA]</scope>
    <source>
        <strain evidence="9">Gh-105</strain>
    </source>
</reference>
<dbReference type="InterPro" id="IPR004089">
    <property type="entry name" value="MCPsignal_dom"/>
</dbReference>
<dbReference type="Pfam" id="PF00672">
    <property type="entry name" value="HAMP"/>
    <property type="match status" value="1"/>
</dbReference>
<keyword evidence="4" id="KW-0175">Coiled coil</keyword>
<evidence type="ECO:0000256" key="4">
    <source>
        <dbReference type="SAM" id="Coils"/>
    </source>
</evidence>
<dbReference type="InterPro" id="IPR003660">
    <property type="entry name" value="HAMP_dom"/>
</dbReference>
<gene>
    <name evidence="8" type="ORF">SAMN05192565_10850</name>
</gene>
<proteinExistence type="inferred from homology"/>
<dbReference type="OrthoDB" id="2489132at2"/>